<organism evidence="2 3">
    <name type="scientific">Sphaerospermopsis aphanizomenoides LEGE 00250</name>
    <dbReference type="NCBI Taxonomy" id="2777972"/>
    <lineage>
        <taxon>Bacteria</taxon>
        <taxon>Bacillati</taxon>
        <taxon>Cyanobacteriota</taxon>
        <taxon>Cyanophyceae</taxon>
        <taxon>Nostocales</taxon>
        <taxon>Aphanizomenonaceae</taxon>
        <taxon>Sphaerospermopsis</taxon>
        <taxon>Sphaerospermopsis aphanizomenoides</taxon>
    </lineage>
</organism>
<sequence>MIVVNGTLSQLLDNNTGNDPQVYFPYLGLNNGVDHIRLLGNNIFGFEDLPGGGDLDYNDVMIRINFSTV</sequence>
<dbReference type="Proteomes" id="UP000606776">
    <property type="component" value="Unassembled WGS sequence"/>
</dbReference>
<reference evidence="2 3" key="1">
    <citation type="submission" date="2020-10" db="EMBL/GenBank/DDBJ databases">
        <authorList>
            <person name="Castelo-Branco R."/>
            <person name="Eusebio N."/>
            <person name="Adriana R."/>
            <person name="Vieira A."/>
            <person name="Brugerolle De Fraissinette N."/>
            <person name="Rezende De Castro R."/>
            <person name="Schneider M.P."/>
            <person name="Vasconcelos V."/>
            <person name="Leao P.N."/>
        </authorList>
    </citation>
    <scope>NUCLEOTIDE SEQUENCE [LARGE SCALE GENOMIC DNA]</scope>
    <source>
        <strain evidence="2 3">LEGE 00250</strain>
    </source>
</reference>
<evidence type="ECO:0000313" key="2">
    <source>
        <dbReference type="EMBL" id="MBE9238001.1"/>
    </source>
</evidence>
<keyword evidence="3" id="KW-1185">Reference proteome</keyword>
<accession>A0ABR9VHM9</accession>
<dbReference type="Pfam" id="PF13448">
    <property type="entry name" value="DUF4114"/>
    <property type="match status" value="1"/>
</dbReference>
<comment type="caution">
    <text evidence="2">The sequence shown here is derived from an EMBL/GenBank/DDBJ whole genome shotgun (WGS) entry which is preliminary data.</text>
</comment>
<dbReference type="InterPro" id="IPR025193">
    <property type="entry name" value="DUF4114"/>
</dbReference>
<evidence type="ECO:0000259" key="1">
    <source>
        <dbReference type="Pfam" id="PF13448"/>
    </source>
</evidence>
<evidence type="ECO:0000313" key="3">
    <source>
        <dbReference type="Proteomes" id="UP000606776"/>
    </source>
</evidence>
<feature type="domain" description="DUF4114" evidence="1">
    <location>
        <begin position="1"/>
        <end position="66"/>
    </location>
</feature>
<name>A0ABR9VHM9_9CYAN</name>
<dbReference type="EMBL" id="JADEWB010000134">
    <property type="protein sequence ID" value="MBE9238001.1"/>
    <property type="molecule type" value="Genomic_DNA"/>
</dbReference>
<gene>
    <name evidence="2" type="ORF">IQ227_18710</name>
</gene>
<protein>
    <submittedName>
        <fullName evidence="2">DUF4114 domain-containing protein</fullName>
    </submittedName>
</protein>
<proteinExistence type="predicted"/>